<protein>
    <submittedName>
        <fullName evidence="1">Metalloprotease</fullName>
    </submittedName>
</protein>
<proteinExistence type="predicted"/>
<organism evidence="1 2">
    <name type="scientific">Sinomicrobium weinanense</name>
    <dbReference type="NCBI Taxonomy" id="2842200"/>
    <lineage>
        <taxon>Bacteria</taxon>
        <taxon>Pseudomonadati</taxon>
        <taxon>Bacteroidota</taxon>
        <taxon>Flavobacteriia</taxon>
        <taxon>Flavobacteriales</taxon>
        <taxon>Flavobacteriaceae</taxon>
        <taxon>Sinomicrobium</taxon>
    </lineage>
</organism>
<keyword evidence="1" id="KW-0378">Hydrolase</keyword>
<dbReference type="GO" id="GO:0008237">
    <property type="term" value="F:metallopeptidase activity"/>
    <property type="evidence" value="ECO:0007669"/>
    <property type="project" value="UniProtKB-KW"/>
</dbReference>
<dbReference type="Proteomes" id="UP000653730">
    <property type="component" value="Unassembled WGS sequence"/>
</dbReference>
<keyword evidence="1" id="KW-0482">Metalloprotease</keyword>
<sequence length="268" mass="31707">SGSSYHYAKDLRYSTITPAISLAFRTDDFRSNKRESLTFRFVNVMRQKNEIIDTDDIDPDYSVFNTRYSYSNNGIINHFSWFTDLQIANNFSKLSVDLEYRKLYQNNRQLNLRLFAGKFIYNDTSSDYFSFALDRPTDYLFDFNYLGRSETTGILSQQIIIAEGGFKSKFENPYANNWMVTANASFNLWKWVELYGDIGWMKSKLQSGRFIYDSGIRLNLVTDYFELYFPLYSSNGWELGQPRYDQKIRFIVTLQPKTLLGLFTRKWF</sequence>
<accession>A0A926JW46</accession>
<dbReference type="AlphaFoldDB" id="A0A926JW46"/>
<keyword evidence="2" id="KW-1185">Reference proteome</keyword>
<reference evidence="1 2" key="1">
    <citation type="submission" date="2020-09" db="EMBL/GenBank/DDBJ databases">
        <title>Sinomicrobium weinanense sp. nov., a halophilic bacteria isolated from saline-alkali soil.</title>
        <authorList>
            <person name="Wu P."/>
            <person name="Ren H."/>
            <person name="Mei Y."/>
            <person name="Liang Y."/>
            <person name="Chen Z."/>
        </authorList>
    </citation>
    <scope>NUCLEOTIDE SEQUENCE [LARGE SCALE GENOMIC DNA]</scope>
    <source>
        <strain evidence="1 2">FJxs</strain>
    </source>
</reference>
<feature type="non-terminal residue" evidence="1">
    <location>
        <position position="1"/>
    </location>
</feature>
<gene>
    <name evidence="1" type="ORF">IBL28_22100</name>
</gene>
<dbReference type="EMBL" id="JACVDC010000157">
    <property type="protein sequence ID" value="MBC9798673.1"/>
    <property type="molecule type" value="Genomic_DNA"/>
</dbReference>
<keyword evidence="1" id="KW-0645">Protease</keyword>
<comment type="caution">
    <text evidence="1">The sequence shown here is derived from an EMBL/GenBank/DDBJ whole genome shotgun (WGS) entry which is preliminary data.</text>
</comment>
<evidence type="ECO:0000313" key="2">
    <source>
        <dbReference type="Proteomes" id="UP000653730"/>
    </source>
</evidence>
<evidence type="ECO:0000313" key="1">
    <source>
        <dbReference type="EMBL" id="MBC9798673.1"/>
    </source>
</evidence>
<name>A0A926JW46_9FLAO</name>